<dbReference type="EMBL" id="AWFF01000001">
    <property type="protein sequence ID" value="KCZ57284.1"/>
    <property type="molecule type" value="Genomic_DNA"/>
</dbReference>
<comment type="caution">
    <text evidence="2">The sequence shown here is derived from an EMBL/GenBank/DDBJ whole genome shotgun (WGS) entry which is preliminary data.</text>
</comment>
<evidence type="ECO:0000256" key="1">
    <source>
        <dbReference type="SAM" id="MobiDB-lite"/>
    </source>
</evidence>
<evidence type="ECO:0000313" key="3">
    <source>
        <dbReference type="Proteomes" id="UP000027037"/>
    </source>
</evidence>
<protein>
    <submittedName>
        <fullName evidence="2">Uncharacterized protein</fullName>
    </submittedName>
</protein>
<dbReference type="AlphaFoldDB" id="A0A062UL38"/>
<gene>
    <name evidence="2" type="ORF">HY29_00740</name>
</gene>
<proteinExistence type="predicted"/>
<name>A0A062UL38_9PROT</name>
<dbReference type="Proteomes" id="UP000027037">
    <property type="component" value="Unassembled WGS sequence"/>
</dbReference>
<keyword evidence="3" id="KW-1185">Reference proteome</keyword>
<evidence type="ECO:0000313" key="2">
    <source>
        <dbReference type="EMBL" id="KCZ57284.1"/>
    </source>
</evidence>
<sequence>MMISFQETNGRSRPDVPGQEPDCQINSQPSPESPAHYMMAAKPNRDRFQL</sequence>
<accession>A0A062UL38</accession>
<feature type="region of interest" description="Disordered" evidence="1">
    <location>
        <begin position="1"/>
        <end position="50"/>
    </location>
</feature>
<dbReference type="PATRIC" id="fig|1280946.3.peg.146"/>
<reference evidence="2 3" key="1">
    <citation type="journal article" date="2014" name="Antonie Van Leeuwenhoek">
        <title>Hyphomonas beringensis sp. nov. and Hyphomonas chukchiensis sp. nov., isolated from surface seawater of the Bering Sea and Chukchi Sea.</title>
        <authorList>
            <person name="Li C."/>
            <person name="Lai Q."/>
            <person name="Li G."/>
            <person name="Dong C."/>
            <person name="Wang J."/>
            <person name="Liao Y."/>
            <person name="Shao Z."/>
        </authorList>
    </citation>
    <scope>NUCLEOTIDE SEQUENCE [LARGE SCALE GENOMIC DNA]</scope>
    <source>
        <strain evidence="2 3">25B14_1</strain>
    </source>
</reference>
<feature type="compositionally biased region" description="Polar residues" evidence="1">
    <location>
        <begin position="1"/>
        <end position="11"/>
    </location>
</feature>
<organism evidence="2 3">
    <name type="scientific">Hyphomonas beringensis</name>
    <dbReference type="NCBI Taxonomy" id="1280946"/>
    <lineage>
        <taxon>Bacteria</taxon>
        <taxon>Pseudomonadati</taxon>
        <taxon>Pseudomonadota</taxon>
        <taxon>Alphaproteobacteria</taxon>
        <taxon>Hyphomonadales</taxon>
        <taxon>Hyphomonadaceae</taxon>
        <taxon>Hyphomonas</taxon>
    </lineage>
</organism>